<dbReference type="AlphaFoldDB" id="A0A2G9RXJ1"/>
<protein>
    <submittedName>
        <fullName evidence="1">Uncharacterized protein</fullName>
    </submittedName>
</protein>
<gene>
    <name evidence="1" type="ORF">AB205_0052640</name>
</gene>
<organism evidence="1 2">
    <name type="scientific">Aquarana catesbeiana</name>
    <name type="common">American bullfrog</name>
    <name type="synonym">Rana catesbeiana</name>
    <dbReference type="NCBI Taxonomy" id="8400"/>
    <lineage>
        <taxon>Eukaryota</taxon>
        <taxon>Metazoa</taxon>
        <taxon>Chordata</taxon>
        <taxon>Craniata</taxon>
        <taxon>Vertebrata</taxon>
        <taxon>Euteleostomi</taxon>
        <taxon>Amphibia</taxon>
        <taxon>Batrachia</taxon>
        <taxon>Anura</taxon>
        <taxon>Neobatrachia</taxon>
        <taxon>Ranoidea</taxon>
        <taxon>Ranidae</taxon>
        <taxon>Aquarana</taxon>
    </lineage>
</organism>
<reference evidence="2" key="1">
    <citation type="journal article" date="2017" name="Nat. Commun.">
        <title>The North American bullfrog draft genome provides insight into hormonal regulation of long noncoding RNA.</title>
        <authorList>
            <person name="Hammond S.A."/>
            <person name="Warren R.L."/>
            <person name="Vandervalk B.P."/>
            <person name="Kucuk E."/>
            <person name="Khan H."/>
            <person name="Gibb E.A."/>
            <person name="Pandoh P."/>
            <person name="Kirk H."/>
            <person name="Zhao Y."/>
            <person name="Jones M."/>
            <person name="Mungall A.J."/>
            <person name="Coope R."/>
            <person name="Pleasance S."/>
            <person name="Moore R.A."/>
            <person name="Holt R.A."/>
            <person name="Round J.M."/>
            <person name="Ohora S."/>
            <person name="Walle B.V."/>
            <person name="Veldhoen N."/>
            <person name="Helbing C.C."/>
            <person name="Birol I."/>
        </authorList>
    </citation>
    <scope>NUCLEOTIDE SEQUENCE [LARGE SCALE GENOMIC DNA]</scope>
</reference>
<sequence>MMICDRTVEGGGGRGCPASSVPRVNLHSPSNLQEHLYVDHEGSQHCVLLQPSYTAYPHLHQVSVVSSFNLMCNRY</sequence>
<proteinExistence type="predicted"/>
<accession>A0A2G9RXJ1</accession>
<keyword evidence="2" id="KW-1185">Reference proteome</keyword>
<evidence type="ECO:0000313" key="2">
    <source>
        <dbReference type="Proteomes" id="UP000228934"/>
    </source>
</evidence>
<name>A0A2G9RXJ1_AQUCT</name>
<evidence type="ECO:0000313" key="1">
    <source>
        <dbReference type="EMBL" id="PIO32597.1"/>
    </source>
</evidence>
<dbReference type="EMBL" id="KV933358">
    <property type="protein sequence ID" value="PIO32597.1"/>
    <property type="molecule type" value="Genomic_DNA"/>
</dbReference>
<dbReference type="Proteomes" id="UP000228934">
    <property type="component" value="Unassembled WGS sequence"/>
</dbReference>